<evidence type="ECO:0000313" key="2">
    <source>
        <dbReference type="EMBL" id="WZL76102.1"/>
    </source>
</evidence>
<dbReference type="InterPro" id="IPR012337">
    <property type="entry name" value="RNaseH-like_sf"/>
</dbReference>
<evidence type="ECO:0000313" key="3">
    <source>
        <dbReference type="Proteomes" id="UP001461341"/>
    </source>
</evidence>
<dbReference type="Gene3D" id="3.30.420.10">
    <property type="entry name" value="Ribonuclease H-like superfamily/Ribonuclease H"/>
    <property type="match status" value="1"/>
</dbReference>
<dbReference type="Proteomes" id="UP001461341">
    <property type="component" value="Chromosome"/>
</dbReference>
<dbReference type="SUPFAM" id="SSF53098">
    <property type="entry name" value="Ribonuclease H-like"/>
    <property type="match status" value="1"/>
</dbReference>
<dbReference type="EMBL" id="CP121689">
    <property type="protein sequence ID" value="WZL76102.1"/>
    <property type="molecule type" value="Genomic_DNA"/>
</dbReference>
<keyword evidence="3" id="KW-1185">Reference proteome</keyword>
<organism evidence="2 3">
    <name type="scientific">Thermatribacter velox</name>
    <dbReference type="NCBI Taxonomy" id="3039681"/>
    <lineage>
        <taxon>Bacteria</taxon>
        <taxon>Pseudomonadati</taxon>
        <taxon>Atribacterota</taxon>
        <taxon>Atribacteria</taxon>
        <taxon>Atribacterales</taxon>
        <taxon>Thermatribacteraceae</taxon>
        <taxon>Thermatribacter</taxon>
    </lineage>
</organism>
<dbReference type="InterPro" id="IPR036397">
    <property type="entry name" value="RNaseH_sf"/>
</dbReference>
<protein>
    <submittedName>
        <fullName evidence="2">DDE-type integrase/transposase/recombinase</fullName>
    </submittedName>
</protein>
<sequence>MEKCGCAARTRKRYRVTTDSTHSFKKVPNLLNQKFQTEKPDIIWCSDITYIPTQEGWLYLSVIMDLYSRKIIGWEDNGKLNQDLTLCALRKAIERTKPPAPFLHHSDQGI</sequence>
<dbReference type="Pfam" id="PF00665">
    <property type="entry name" value="rve"/>
    <property type="match status" value="1"/>
</dbReference>
<dbReference type="InterPro" id="IPR001584">
    <property type="entry name" value="Integrase_cat-core"/>
</dbReference>
<reference evidence="2 3" key="1">
    <citation type="submission" date="2023-03" db="EMBL/GenBank/DDBJ databases">
        <title>Novel Species.</title>
        <authorList>
            <person name="Ma S."/>
        </authorList>
    </citation>
    <scope>NUCLEOTIDE SEQUENCE [LARGE SCALE GENOMIC DNA]</scope>
    <source>
        <strain evidence="2 3">B11</strain>
    </source>
</reference>
<dbReference type="PANTHER" id="PTHR46889:SF4">
    <property type="entry name" value="TRANSPOSASE INSO FOR INSERTION SEQUENCE ELEMENT IS911B-RELATED"/>
    <property type="match status" value="1"/>
</dbReference>
<proteinExistence type="predicted"/>
<gene>
    <name evidence="2" type="ORF">QBE54_11095</name>
</gene>
<feature type="domain" description="Integrase catalytic" evidence="1">
    <location>
        <begin position="36"/>
        <end position="110"/>
    </location>
</feature>
<dbReference type="RefSeq" id="WP_369018258.1">
    <property type="nucleotide sequence ID" value="NZ_CP121689.1"/>
</dbReference>
<accession>A0ABZ2YBA0</accession>
<name>A0ABZ2YBA0_9BACT</name>
<dbReference type="PROSITE" id="PS50994">
    <property type="entry name" value="INTEGRASE"/>
    <property type="match status" value="1"/>
</dbReference>
<evidence type="ECO:0000259" key="1">
    <source>
        <dbReference type="PROSITE" id="PS50994"/>
    </source>
</evidence>
<dbReference type="InterPro" id="IPR050900">
    <property type="entry name" value="Transposase_IS3/IS150/IS904"/>
</dbReference>
<dbReference type="PANTHER" id="PTHR46889">
    <property type="entry name" value="TRANSPOSASE INSF FOR INSERTION SEQUENCE IS3B-RELATED"/>
    <property type="match status" value="1"/>
</dbReference>